<keyword evidence="1" id="KW-0472">Membrane</keyword>
<gene>
    <name evidence="2" type="ORF">MIPYR_100004</name>
</gene>
<reference evidence="2" key="1">
    <citation type="submission" date="2016-03" db="EMBL/GenBank/DDBJ databases">
        <authorList>
            <person name="Ploux O."/>
        </authorList>
    </citation>
    <scope>NUCLEOTIDE SEQUENCE</scope>
    <source>
        <strain evidence="2">UC1</strain>
    </source>
</reference>
<keyword evidence="1" id="KW-1133">Transmembrane helix</keyword>
<dbReference type="RefSeq" id="WP_295573973.1">
    <property type="nucleotide sequence ID" value="NZ_FLQR01000002.1"/>
</dbReference>
<accession>A0A1Y5P0M3</accession>
<evidence type="ECO:0000256" key="1">
    <source>
        <dbReference type="SAM" id="Phobius"/>
    </source>
</evidence>
<name>A0A1Y5P0M3_9MICO</name>
<dbReference type="EMBL" id="FLQR01000002">
    <property type="protein sequence ID" value="SBS71120.1"/>
    <property type="molecule type" value="Genomic_DNA"/>
</dbReference>
<sequence length="63" mass="7092">MDEYWAAVVWSLLPTVVVLGLFVFVLRSILRMDRTERRVYGEIEAEERAKRGLAPAAGDAAAR</sequence>
<keyword evidence="1" id="KW-0812">Transmembrane</keyword>
<protein>
    <recommendedName>
        <fullName evidence="3">Cytochrome oxidase subunit II transmembrane region profile domain-containing protein</fullName>
    </recommendedName>
</protein>
<proteinExistence type="predicted"/>
<organism evidence="2">
    <name type="scientific">uncultured Microbacterium sp</name>
    <dbReference type="NCBI Taxonomy" id="191216"/>
    <lineage>
        <taxon>Bacteria</taxon>
        <taxon>Bacillati</taxon>
        <taxon>Actinomycetota</taxon>
        <taxon>Actinomycetes</taxon>
        <taxon>Micrococcales</taxon>
        <taxon>Microbacteriaceae</taxon>
        <taxon>Microbacterium</taxon>
        <taxon>environmental samples</taxon>
    </lineage>
</organism>
<evidence type="ECO:0008006" key="3">
    <source>
        <dbReference type="Google" id="ProtNLM"/>
    </source>
</evidence>
<evidence type="ECO:0000313" key="2">
    <source>
        <dbReference type="EMBL" id="SBS71120.1"/>
    </source>
</evidence>
<feature type="transmembrane region" description="Helical" evidence="1">
    <location>
        <begin position="6"/>
        <end position="30"/>
    </location>
</feature>
<dbReference type="AlphaFoldDB" id="A0A1Y5P0M3"/>